<dbReference type="OrthoDB" id="5242916at2"/>
<proteinExistence type="inferred from homology"/>
<dbReference type="Gene3D" id="2.60.40.790">
    <property type="match status" value="1"/>
</dbReference>
<evidence type="ECO:0000313" key="4">
    <source>
        <dbReference type="EMBL" id="BCJ28546.1"/>
    </source>
</evidence>
<evidence type="ECO:0000256" key="1">
    <source>
        <dbReference type="PROSITE-ProRule" id="PRU00285"/>
    </source>
</evidence>
<gene>
    <name evidence="4" type="ORF">Asera_26540</name>
</gene>
<dbReference type="Proteomes" id="UP000680750">
    <property type="component" value="Chromosome"/>
</dbReference>
<dbReference type="Pfam" id="PF00011">
    <property type="entry name" value="HSP20"/>
    <property type="match status" value="1"/>
</dbReference>
<dbReference type="PROSITE" id="PS01031">
    <property type="entry name" value="SHSP"/>
    <property type="match status" value="1"/>
</dbReference>
<dbReference type="InterPro" id="IPR008978">
    <property type="entry name" value="HSP20-like_chaperone"/>
</dbReference>
<dbReference type="InterPro" id="IPR031107">
    <property type="entry name" value="Small_HSP"/>
</dbReference>
<dbReference type="PANTHER" id="PTHR11527">
    <property type="entry name" value="HEAT-SHOCK PROTEIN 20 FAMILY MEMBER"/>
    <property type="match status" value="1"/>
</dbReference>
<evidence type="ECO:0000313" key="5">
    <source>
        <dbReference type="Proteomes" id="UP000680750"/>
    </source>
</evidence>
<protein>
    <recommendedName>
        <fullName evidence="3">SHSP domain-containing protein</fullName>
    </recommendedName>
</protein>
<dbReference type="InterPro" id="IPR002068">
    <property type="entry name" value="A-crystallin/Hsp20_dom"/>
</dbReference>
<accession>A0A810L266</accession>
<dbReference type="EMBL" id="AP023354">
    <property type="protein sequence ID" value="BCJ28546.1"/>
    <property type="molecule type" value="Genomic_DNA"/>
</dbReference>
<dbReference type="SUPFAM" id="SSF49764">
    <property type="entry name" value="HSP20-like chaperones"/>
    <property type="match status" value="1"/>
</dbReference>
<organism evidence="4 5">
    <name type="scientific">Actinocatenispora sera</name>
    <dbReference type="NCBI Taxonomy" id="390989"/>
    <lineage>
        <taxon>Bacteria</taxon>
        <taxon>Bacillati</taxon>
        <taxon>Actinomycetota</taxon>
        <taxon>Actinomycetes</taxon>
        <taxon>Micromonosporales</taxon>
        <taxon>Micromonosporaceae</taxon>
        <taxon>Actinocatenispora</taxon>
    </lineage>
</organism>
<evidence type="ECO:0000259" key="3">
    <source>
        <dbReference type="PROSITE" id="PS01031"/>
    </source>
</evidence>
<evidence type="ECO:0000256" key="2">
    <source>
        <dbReference type="RuleBase" id="RU003616"/>
    </source>
</evidence>
<dbReference type="AlphaFoldDB" id="A0A810L266"/>
<sequence length="102" mass="11314">MRLDLPGIDEESLEVTAENNTLTVRARRDVDAPKGAEFVMRERPVGTFNRQMVLGDGLDLERVSAQYRDGVLTASIPVAEHARPRRIPITRSGSDRKVIEAG</sequence>
<feature type="domain" description="SHSP" evidence="3">
    <location>
        <begin position="1"/>
        <end position="92"/>
    </location>
</feature>
<reference evidence="4" key="1">
    <citation type="submission" date="2020-08" db="EMBL/GenBank/DDBJ databases">
        <title>Whole genome shotgun sequence of Actinocatenispora sera NBRC 101916.</title>
        <authorList>
            <person name="Komaki H."/>
            <person name="Tamura T."/>
        </authorList>
    </citation>
    <scope>NUCLEOTIDE SEQUENCE</scope>
    <source>
        <strain evidence="4">NBRC 101916</strain>
    </source>
</reference>
<keyword evidence="5" id="KW-1185">Reference proteome</keyword>
<dbReference type="KEGG" id="aser:Asera_26540"/>
<comment type="similarity">
    <text evidence="1 2">Belongs to the small heat shock protein (HSP20) family.</text>
</comment>
<dbReference type="CDD" id="cd06464">
    <property type="entry name" value="ACD_sHsps-like"/>
    <property type="match status" value="1"/>
</dbReference>
<name>A0A810L266_9ACTN</name>